<dbReference type="AlphaFoldDB" id="A0A4S2GYX3"/>
<protein>
    <recommendedName>
        <fullName evidence="3">Prenyltransferase</fullName>
    </recommendedName>
</protein>
<comment type="caution">
    <text evidence="1">The sequence shown here is derived from an EMBL/GenBank/DDBJ whole genome shotgun (WGS) entry which is preliminary data.</text>
</comment>
<dbReference type="Proteomes" id="UP000308054">
    <property type="component" value="Unassembled WGS sequence"/>
</dbReference>
<evidence type="ECO:0008006" key="3">
    <source>
        <dbReference type="Google" id="ProtNLM"/>
    </source>
</evidence>
<gene>
    <name evidence="1" type="ORF">E5163_10685</name>
</gene>
<sequence>MTHRSSASLDIRACADRIEFLQRRDGSIPWVEAGVWDPWNHGESAMGLAVAGRAEAVHAALDALEDRQLADGSWEGELGAGIPMDATGERIAPPEKPATARDTNFTGYAAVTVLRCALALDEPRLIARHAGMVTRALDWVMAHQSEHGDVVWRAPDPGQALESVDALRAGNASLFKSFECGLRLADALDRTRPDWAQARRRIGEALTARPERFDREIDRSCYAMDWYYPVLTGVITGREGRAHLEAGWTRFVVEDLGCRCVSGEPWVTAAETAELALACLSVGKTETARALISDLAPLFCPQSGYWMGWQYEIGAVWPKEAPSWTAGAIILAADALFGLSQGSDLLIRHARADAWTGRVRAGAEPPAS</sequence>
<dbReference type="RefSeq" id="WP_135996128.1">
    <property type="nucleotide sequence ID" value="NZ_CP071057.1"/>
</dbReference>
<dbReference type="EMBL" id="SRXW01000003">
    <property type="protein sequence ID" value="TGY88283.1"/>
    <property type="molecule type" value="Genomic_DNA"/>
</dbReference>
<dbReference type="OrthoDB" id="9758578at2"/>
<evidence type="ECO:0000313" key="2">
    <source>
        <dbReference type="Proteomes" id="UP000308054"/>
    </source>
</evidence>
<keyword evidence="2" id="KW-1185">Reference proteome</keyword>
<dbReference type="InterPro" id="IPR008928">
    <property type="entry name" value="6-hairpin_glycosidase_sf"/>
</dbReference>
<dbReference type="Gene3D" id="1.50.10.20">
    <property type="match status" value="1"/>
</dbReference>
<organism evidence="1 2">
    <name type="scientific">Marinicauda algicola</name>
    <dbReference type="NCBI Taxonomy" id="2029849"/>
    <lineage>
        <taxon>Bacteria</taxon>
        <taxon>Pseudomonadati</taxon>
        <taxon>Pseudomonadota</taxon>
        <taxon>Alphaproteobacteria</taxon>
        <taxon>Maricaulales</taxon>
        <taxon>Maricaulaceae</taxon>
        <taxon>Marinicauda</taxon>
    </lineage>
</organism>
<proteinExistence type="predicted"/>
<reference evidence="1 2" key="1">
    <citation type="journal article" date="2017" name="Int. J. Syst. Evol. Microbiol.">
        <title>Marinicauda algicola sp. nov., isolated from a marine red alga Rhodosorus marinus.</title>
        <authorList>
            <person name="Jeong S.E."/>
            <person name="Jeon S.H."/>
            <person name="Chun B.H."/>
            <person name="Kim D.W."/>
            <person name="Jeon C.O."/>
        </authorList>
    </citation>
    <scope>NUCLEOTIDE SEQUENCE [LARGE SCALE GENOMIC DNA]</scope>
    <source>
        <strain evidence="1 2">JCM 31718</strain>
    </source>
</reference>
<dbReference type="GO" id="GO:0005975">
    <property type="term" value="P:carbohydrate metabolic process"/>
    <property type="evidence" value="ECO:0007669"/>
    <property type="project" value="InterPro"/>
</dbReference>
<dbReference type="SUPFAM" id="SSF48208">
    <property type="entry name" value="Six-hairpin glycosidases"/>
    <property type="match status" value="1"/>
</dbReference>
<name>A0A4S2GYX3_9PROT</name>
<accession>A0A4S2GYX3</accession>
<evidence type="ECO:0000313" key="1">
    <source>
        <dbReference type="EMBL" id="TGY88283.1"/>
    </source>
</evidence>